<gene>
    <name evidence="2" type="ORF">G6W59_17605</name>
</gene>
<dbReference type="InterPro" id="IPR035183">
    <property type="entry name" value="DUF5304"/>
</dbReference>
<feature type="region of interest" description="Disordered" evidence="1">
    <location>
        <begin position="1"/>
        <end position="22"/>
    </location>
</feature>
<protein>
    <submittedName>
        <fullName evidence="2">DUF5304 domain-containing protein</fullName>
    </submittedName>
</protein>
<evidence type="ECO:0000313" key="3">
    <source>
        <dbReference type="Proteomes" id="UP000540128"/>
    </source>
</evidence>
<reference evidence="2 3" key="1">
    <citation type="submission" date="2020-03" db="EMBL/GenBank/DDBJ databases">
        <title>Complete genome sequence of sixteen Streptomyces strains facilitates identification of candidate genes involved in plant growth-promotion in grain legumes and cereals.</title>
        <authorList>
            <person name="Gopalakrishnan S."/>
            <person name="Thakur V."/>
            <person name="Saxena R."/>
            <person name="Vadlamudi S."/>
            <person name="Purohit S."/>
            <person name="Kumar V."/>
            <person name="Rathore A."/>
            <person name="Chitikineni A."/>
            <person name="Varshney R.K."/>
        </authorList>
    </citation>
    <scope>NUCLEOTIDE SEQUENCE [LARGE SCALE GENOMIC DNA]</scope>
    <source>
        <strain evidence="2 3">KAI-180</strain>
    </source>
</reference>
<sequence>MSDATERPGTDRPGADEDAWGQACAEDFAAERERRRARYGTPPGSAAEELRKLMEAVTGKLAEGNLLGAAVQGAEQAVRQARAAAEPVIARNPEVFGHLAAAGSELLAAYRSAVEKQESGWTKGTGAATPPPRRPEEPTGEARPGGRPDDEGPGPAEHIDLD</sequence>
<accession>A0A7Y6CB82</accession>
<comment type="caution">
    <text evidence="2">The sequence shown here is derived from an EMBL/GenBank/DDBJ whole genome shotgun (WGS) entry which is preliminary data.</text>
</comment>
<name>A0A7Y6CB82_9ACTN</name>
<organism evidence="2 3">
    <name type="scientific">Streptomyces odorifer</name>
    <dbReference type="NCBI Taxonomy" id="53450"/>
    <lineage>
        <taxon>Bacteria</taxon>
        <taxon>Bacillati</taxon>
        <taxon>Actinomycetota</taxon>
        <taxon>Actinomycetes</taxon>
        <taxon>Kitasatosporales</taxon>
        <taxon>Streptomycetaceae</taxon>
        <taxon>Streptomyces</taxon>
        <taxon>Streptomyces albidoflavus group</taxon>
    </lineage>
</organism>
<evidence type="ECO:0000313" key="2">
    <source>
        <dbReference type="EMBL" id="NUV30110.1"/>
    </source>
</evidence>
<dbReference type="Proteomes" id="UP000540128">
    <property type="component" value="Unassembled WGS sequence"/>
</dbReference>
<evidence type="ECO:0000256" key="1">
    <source>
        <dbReference type="SAM" id="MobiDB-lite"/>
    </source>
</evidence>
<dbReference type="Pfam" id="PF17230">
    <property type="entry name" value="DUF5304"/>
    <property type="match status" value="1"/>
</dbReference>
<dbReference type="RefSeq" id="WP_030697046.1">
    <property type="nucleotide sequence ID" value="NZ_JAANNT010000014.1"/>
</dbReference>
<feature type="compositionally biased region" description="Basic and acidic residues" evidence="1">
    <location>
        <begin position="1"/>
        <end position="15"/>
    </location>
</feature>
<feature type="region of interest" description="Disordered" evidence="1">
    <location>
        <begin position="113"/>
        <end position="162"/>
    </location>
</feature>
<dbReference type="EMBL" id="JAANNT010000014">
    <property type="protein sequence ID" value="NUV30110.1"/>
    <property type="molecule type" value="Genomic_DNA"/>
</dbReference>
<dbReference type="AlphaFoldDB" id="A0A7Y6CB82"/>
<proteinExistence type="predicted"/>
<keyword evidence="3" id="KW-1185">Reference proteome</keyword>